<dbReference type="CDD" id="cd11530">
    <property type="entry name" value="NTP-PPase_DR2231_like"/>
    <property type="match status" value="1"/>
</dbReference>
<dbReference type="KEGG" id="vg:26625661"/>
<protein>
    <submittedName>
        <fullName evidence="1">Phosphoribosyl-ATP diphosphatase</fullName>
    </submittedName>
</protein>
<proteinExistence type="predicted"/>
<dbReference type="RefSeq" id="YP_009198583.1">
    <property type="nucleotide sequence ID" value="NC_028799.1"/>
</dbReference>
<gene>
    <name evidence="1" type="ORF">SBVP1_0065</name>
</gene>
<reference evidence="1 2" key="1">
    <citation type="submission" date="2014-12" db="EMBL/GenBank/DDBJ databases">
        <title>Complete genome sequences of three Vibrio cholerae specific bacteriophages.</title>
        <authorList>
            <person name="Bhandare S.G."/>
            <person name="Warry A."/>
            <person name="Emes R.D."/>
            <person name="Hooton S.P.T."/>
            <person name="Barrow P.A."/>
            <person name="Atterbury R.J."/>
        </authorList>
    </citation>
    <scope>NUCLEOTIDE SEQUENCE [LARGE SCALE GENOMIC DNA]</scope>
</reference>
<dbReference type="InterPro" id="IPR033653">
    <property type="entry name" value="NTP-PPase_DR2231-like"/>
</dbReference>
<organism evidence="1 2">
    <name type="scientific">Vibrio phage phi 1</name>
    <dbReference type="NCBI Taxonomy" id="1589297"/>
    <lineage>
        <taxon>Viruses</taxon>
        <taxon>Duplodnaviria</taxon>
        <taxon>Heunggongvirae</taxon>
        <taxon>Uroviricota</taxon>
        <taxon>Caudoviricetes</taxon>
        <taxon>Schitoviridae</taxon>
        <taxon>Pacinivirus</taxon>
        <taxon>Pacinivirus phi1</taxon>
    </lineage>
</organism>
<name>A0A0B5H8L0_9CAUD</name>
<accession>A0A0B5H8L0</accession>
<dbReference type="Gene3D" id="1.10.3420.10">
    <property type="entry name" value="putative ntp pyrophosphohydrolase like domain"/>
    <property type="match status" value="1"/>
</dbReference>
<dbReference type="OrthoDB" id="30915at10239"/>
<dbReference type="Pfam" id="PF01503">
    <property type="entry name" value="PRA-PH"/>
    <property type="match status" value="1"/>
</dbReference>
<dbReference type="Proteomes" id="UP000031803">
    <property type="component" value="Segment"/>
</dbReference>
<dbReference type="InterPro" id="IPR023292">
    <property type="entry name" value="NTP_PyroPHydrolase-like_dom_sf"/>
</dbReference>
<keyword evidence="2" id="KW-1185">Reference proteome</keyword>
<evidence type="ECO:0000313" key="2">
    <source>
        <dbReference type="Proteomes" id="UP000031803"/>
    </source>
</evidence>
<dbReference type="GeneID" id="26625661"/>
<dbReference type="InterPro" id="IPR021130">
    <property type="entry name" value="PRib-ATP_PPHydrolase-like"/>
</dbReference>
<dbReference type="EMBL" id="KP280062">
    <property type="protein sequence ID" value="AJF40723.1"/>
    <property type="molecule type" value="Genomic_DNA"/>
</dbReference>
<sequence>MSTLNEMFDEFNSTYDYKPVELTPESLTKTLKLIQDEVNEIGEEIKEPLVKPNVAKELADNLYITMQQMRAYGMDIDGLLKELHRSNLSKTVPASLADFYVQEAKPRYPKAYAMIKGDRAILRCAETNKVIKPSIYSPAVIGKHLYGEA</sequence>
<evidence type="ECO:0000313" key="1">
    <source>
        <dbReference type="EMBL" id="AJF40723.1"/>
    </source>
</evidence>
<dbReference type="SUPFAM" id="SSF101386">
    <property type="entry name" value="all-alpha NTP pyrophosphatases"/>
    <property type="match status" value="1"/>
</dbReference>